<keyword evidence="3" id="KW-0547">Nucleotide-binding</keyword>
<protein>
    <submittedName>
        <fullName evidence="3">ATP-binding protein</fullName>
    </submittedName>
</protein>
<keyword evidence="4" id="KW-1185">Reference proteome</keyword>
<reference evidence="3 4" key="1">
    <citation type="journal article" date="2019" name="Int. J. Syst. Evol. Microbiol.">
        <title>The Global Catalogue of Microorganisms (GCM) 10K type strain sequencing project: providing services to taxonomists for standard genome sequencing and annotation.</title>
        <authorList>
            <consortium name="The Broad Institute Genomics Platform"/>
            <consortium name="The Broad Institute Genome Sequencing Center for Infectious Disease"/>
            <person name="Wu L."/>
            <person name="Ma J."/>
        </authorList>
    </citation>
    <scope>NUCLEOTIDE SEQUENCE [LARGE SCALE GENOMIC DNA]</scope>
    <source>
        <strain evidence="3 4">JCM 11813</strain>
    </source>
</reference>
<name>A0ABN1UIJ4_9ACTN</name>
<dbReference type="InterPro" id="IPR027417">
    <property type="entry name" value="P-loop_NTPase"/>
</dbReference>
<keyword evidence="3" id="KW-0067">ATP-binding</keyword>
<dbReference type="Pfam" id="PF13191">
    <property type="entry name" value="AAA_16"/>
    <property type="match status" value="1"/>
</dbReference>
<evidence type="ECO:0000313" key="3">
    <source>
        <dbReference type="EMBL" id="GAA1149881.1"/>
    </source>
</evidence>
<comment type="caution">
    <text evidence="3">The sequence shown here is derived from an EMBL/GenBank/DDBJ whole genome shotgun (WGS) entry which is preliminary data.</text>
</comment>
<dbReference type="GO" id="GO:0005524">
    <property type="term" value="F:ATP binding"/>
    <property type="evidence" value="ECO:0007669"/>
    <property type="project" value="UniProtKB-KW"/>
</dbReference>
<gene>
    <name evidence="3" type="ORF">GCM10009606_30770</name>
</gene>
<dbReference type="SUPFAM" id="SSF52540">
    <property type="entry name" value="P-loop containing nucleoside triphosphate hydrolases"/>
    <property type="match status" value="1"/>
</dbReference>
<sequence length="449" mass="47743">MALVDQSPYTPGAGHNPPVLAGRDGLLRDWHLVLNDIVSGGRVRAQDMILAGPRGVGKTVTVSAFADLAKEQGFEVVNLQAVSGHAGLVEALLQRARTRMAEEAGPWQRARKAFERVGGVNLSIAGIGAGISTRQSDAPAPGMDAGTLADALATLAAEVRKDAHSGGLLITVDELQVASGPDLALLAATLHRLNVDHPSAPVLFAGTGLPFTPDALRKAGVTHPDRLFVLEPIPLTLEPDDARYAVVEPARQAGIAWTPEAAAAVVEASNGYPAHLQLFAHAIWTSAPGPDQITLGDVEAALPQIADMLERRTLGPRWDRISDRQMEFLAALALHGGRASTAAIAKTLGRSQQELSWLREELIEEGDVYAPKRGQLAMAVPLFNRFVLSHYERTRPEAATELLSLQQMIANAGLDPSTAHAGPDMLRRSEQNETRQLQPPSGGSGRPRS</sequence>
<feature type="domain" description="Orc1-like AAA ATPase" evidence="2">
    <location>
        <begin position="20"/>
        <end position="195"/>
    </location>
</feature>
<evidence type="ECO:0000256" key="1">
    <source>
        <dbReference type="SAM" id="MobiDB-lite"/>
    </source>
</evidence>
<dbReference type="InterPro" id="IPR041664">
    <property type="entry name" value="AAA_16"/>
</dbReference>
<proteinExistence type="predicted"/>
<evidence type="ECO:0000313" key="4">
    <source>
        <dbReference type="Proteomes" id="UP001499979"/>
    </source>
</evidence>
<evidence type="ECO:0000259" key="2">
    <source>
        <dbReference type="Pfam" id="PF13191"/>
    </source>
</evidence>
<dbReference type="EMBL" id="BAAAJE010000015">
    <property type="protein sequence ID" value="GAA1149881.1"/>
    <property type="molecule type" value="Genomic_DNA"/>
</dbReference>
<feature type="region of interest" description="Disordered" evidence="1">
    <location>
        <begin position="414"/>
        <end position="449"/>
    </location>
</feature>
<organism evidence="3 4">
    <name type="scientific">Nocardioides aquiterrae</name>
    <dbReference type="NCBI Taxonomy" id="203799"/>
    <lineage>
        <taxon>Bacteria</taxon>
        <taxon>Bacillati</taxon>
        <taxon>Actinomycetota</taxon>
        <taxon>Actinomycetes</taxon>
        <taxon>Propionibacteriales</taxon>
        <taxon>Nocardioidaceae</taxon>
        <taxon>Nocardioides</taxon>
    </lineage>
</organism>
<dbReference type="RefSeq" id="WP_343908463.1">
    <property type="nucleotide sequence ID" value="NZ_BAAAJE010000015.1"/>
</dbReference>
<dbReference type="Gene3D" id="3.40.50.300">
    <property type="entry name" value="P-loop containing nucleotide triphosphate hydrolases"/>
    <property type="match status" value="1"/>
</dbReference>
<dbReference type="Proteomes" id="UP001499979">
    <property type="component" value="Unassembled WGS sequence"/>
</dbReference>
<accession>A0ABN1UIJ4</accession>